<keyword evidence="3" id="KW-1185">Reference proteome</keyword>
<feature type="region of interest" description="Disordered" evidence="1">
    <location>
        <begin position="1"/>
        <end position="21"/>
    </location>
</feature>
<evidence type="ECO:0000256" key="1">
    <source>
        <dbReference type="SAM" id="MobiDB-lite"/>
    </source>
</evidence>
<dbReference type="EMBL" id="JAJSOF020000029">
    <property type="protein sequence ID" value="KAJ4431925.1"/>
    <property type="molecule type" value="Genomic_DNA"/>
</dbReference>
<comment type="caution">
    <text evidence="2">The sequence shown here is derived from an EMBL/GenBank/DDBJ whole genome shotgun (WGS) entry which is preliminary data.</text>
</comment>
<evidence type="ECO:0000313" key="3">
    <source>
        <dbReference type="Proteomes" id="UP001148838"/>
    </source>
</evidence>
<gene>
    <name evidence="2" type="ORF">ANN_20532</name>
</gene>
<protein>
    <submittedName>
        <fullName evidence="2">Uncharacterized protein</fullName>
    </submittedName>
</protein>
<reference evidence="2 3" key="1">
    <citation type="journal article" date="2022" name="Allergy">
        <title>Genome assembly and annotation of Periplaneta americana reveal a comprehensive cockroach allergen profile.</title>
        <authorList>
            <person name="Wang L."/>
            <person name="Xiong Q."/>
            <person name="Saelim N."/>
            <person name="Wang L."/>
            <person name="Nong W."/>
            <person name="Wan A.T."/>
            <person name="Shi M."/>
            <person name="Liu X."/>
            <person name="Cao Q."/>
            <person name="Hui J.H.L."/>
            <person name="Sookrung N."/>
            <person name="Leung T.F."/>
            <person name="Tungtrongchitr A."/>
            <person name="Tsui S.K.W."/>
        </authorList>
    </citation>
    <scope>NUCLEOTIDE SEQUENCE [LARGE SCALE GENOMIC DNA]</scope>
    <source>
        <strain evidence="2">PWHHKU_190912</strain>
    </source>
</reference>
<sequence>MAGLCEGGNEPPGSLKATGYDLATGRRRARSAEAQHGNEVGRASASWGMCCGVERRDGDRGREGEVMRLRLRGEIQRIREAPSSGHL</sequence>
<name>A0ABQ8SE17_PERAM</name>
<accession>A0ABQ8SE17</accession>
<evidence type="ECO:0000313" key="2">
    <source>
        <dbReference type="EMBL" id="KAJ4431925.1"/>
    </source>
</evidence>
<proteinExistence type="predicted"/>
<dbReference type="Proteomes" id="UP001148838">
    <property type="component" value="Unassembled WGS sequence"/>
</dbReference>
<organism evidence="2 3">
    <name type="scientific">Periplaneta americana</name>
    <name type="common">American cockroach</name>
    <name type="synonym">Blatta americana</name>
    <dbReference type="NCBI Taxonomy" id="6978"/>
    <lineage>
        <taxon>Eukaryota</taxon>
        <taxon>Metazoa</taxon>
        <taxon>Ecdysozoa</taxon>
        <taxon>Arthropoda</taxon>
        <taxon>Hexapoda</taxon>
        <taxon>Insecta</taxon>
        <taxon>Pterygota</taxon>
        <taxon>Neoptera</taxon>
        <taxon>Polyneoptera</taxon>
        <taxon>Dictyoptera</taxon>
        <taxon>Blattodea</taxon>
        <taxon>Blattoidea</taxon>
        <taxon>Blattidae</taxon>
        <taxon>Blattinae</taxon>
        <taxon>Periplaneta</taxon>
    </lineage>
</organism>